<keyword evidence="2" id="KW-0732">Signal</keyword>
<evidence type="ECO:0000256" key="2">
    <source>
        <dbReference type="SAM" id="SignalP"/>
    </source>
</evidence>
<sequence>MRFLSAFGRPRPVTAALLGLAFAGVPATGTAVAVEARHTRGTEAADFTFACPGPQPCRPQAGPGPADRQVDPFEGSLGRPCAYRRRETPSGPRKVRVCF</sequence>
<evidence type="ECO:0000256" key="1">
    <source>
        <dbReference type="SAM" id="MobiDB-lite"/>
    </source>
</evidence>
<feature type="chain" id="PRO_5045094320" evidence="2">
    <location>
        <begin position="16"/>
        <end position="99"/>
    </location>
</feature>
<dbReference type="RefSeq" id="WP_238228423.1">
    <property type="nucleotide sequence ID" value="NZ_BPQD01000047.1"/>
</dbReference>
<evidence type="ECO:0000313" key="3">
    <source>
        <dbReference type="EMBL" id="MDN3591462.1"/>
    </source>
</evidence>
<proteinExistence type="predicted"/>
<reference evidence="4" key="1">
    <citation type="journal article" date="2019" name="Int. J. Syst. Evol. Microbiol.">
        <title>The Global Catalogue of Microorganisms (GCM) 10K type strain sequencing project: providing services to taxonomists for standard genome sequencing and annotation.</title>
        <authorList>
            <consortium name="The Broad Institute Genomics Platform"/>
            <consortium name="The Broad Institute Genome Sequencing Center for Infectious Disease"/>
            <person name="Wu L."/>
            <person name="Ma J."/>
        </authorList>
    </citation>
    <scope>NUCLEOTIDE SEQUENCE [LARGE SCALE GENOMIC DNA]</scope>
    <source>
        <strain evidence="4">CECT 7069</strain>
    </source>
</reference>
<dbReference type="EMBL" id="JAUFPX010000010">
    <property type="protein sequence ID" value="MDN3591462.1"/>
    <property type="molecule type" value="Genomic_DNA"/>
</dbReference>
<keyword evidence="4" id="KW-1185">Reference proteome</keyword>
<accession>A0ABT8BH42</accession>
<name>A0ABT8BH42_9HYPH</name>
<feature type="signal peptide" evidence="2">
    <location>
        <begin position="1"/>
        <end position="15"/>
    </location>
</feature>
<gene>
    <name evidence="3" type="ORF">QWZ12_12665</name>
</gene>
<dbReference type="Proteomes" id="UP001224644">
    <property type="component" value="Unassembled WGS sequence"/>
</dbReference>
<protein>
    <submittedName>
        <fullName evidence="3">Uncharacterized protein</fullName>
    </submittedName>
</protein>
<evidence type="ECO:0000313" key="4">
    <source>
        <dbReference type="Proteomes" id="UP001224644"/>
    </source>
</evidence>
<comment type="caution">
    <text evidence="3">The sequence shown here is derived from an EMBL/GenBank/DDBJ whole genome shotgun (WGS) entry which is preliminary data.</text>
</comment>
<feature type="region of interest" description="Disordered" evidence="1">
    <location>
        <begin position="56"/>
        <end position="99"/>
    </location>
</feature>
<organism evidence="3 4">
    <name type="scientific">Methylobacterium adhaesivum</name>
    <dbReference type="NCBI Taxonomy" id="333297"/>
    <lineage>
        <taxon>Bacteria</taxon>
        <taxon>Pseudomonadati</taxon>
        <taxon>Pseudomonadota</taxon>
        <taxon>Alphaproteobacteria</taxon>
        <taxon>Hyphomicrobiales</taxon>
        <taxon>Methylobacteriaceae</taxon>
        <taxon>Methylobacterium</taxon>
    </lineage>
</organism>